<proteinExistence type="predicted"/>
<name>A0AAP0R6E8_LIQFO</name>
<evidence type="ECO:0000313" key="1">
    <source>
        <dbReference type="EMBL" id="KAK9271767.1"/>
    </source>
</evidence>
<dbReference type="EMBL" id="JBBPBK010000013">
    <property type="protein sequence ID" value="KAK9271767.1"/>
    <property type="molecule type" value="Genomic_DNA"/>
</dbReference>
<reference evidence="1 2" key="1">
    <citation type="journal article" date="2024" name="Plant J.">
        <title>Genome sequences and population genomics reveal climatic adaptation and genomic divergence between two closely related sweetgum species.</title>
        <authorList>
            <person name="Xu W.Q."/>
            <person name="Ren C.Q."/>
            <person name="Zhang X.Y."/>
            <person name="Comes H.P."/>
            <person name="Liu X.H."/>
            <person name="Li Y.G."/>
            <person name="Kettle C.J."/>
            <person name="Jalonen R."/>
            <person name="Gaisberger H."/>
            <person name="Ma Y.Z."/>
            <person name="Qiu Y.X."/>
        </authorList>
    </citation>
    <scope>NUCLEOTIDE SEQUENCE [LARGE SCALE GENOMIC DNA]</scope>
    <source>
        <strain evidence="1">Hangzhou</strain>
    </source>
</reference>
<accession>A0AAP0R6E8</accession>
<sequence length="87" mass="9740">MSEQAIIYLGSIGLLGEYCPSSRKKNRSLLERIDCMPLEPFQENSEFHGCSWMQPVLTSEDQPSCVQEALEDNIGAAYILNSGIWSL</sequence>
<evidence type="ECO:0000313" key="2">
    <source>
        <dbReference type="Proteomes" id="UP001415857"/>
    </source>
</evidence>
<dbReference type="Proteomes" id="UP001415857">
    <property type="component" value="Unassembled WGS sequence"/>
</dbReference>
<keyword evidence="2" id="KW-1185">Reference proteome</keyword>
<gene>
    <name evidence="1" type="ORF">L1049_002130</name>
</gene>
<organism evidence="1 2">
    <name type="scientific">Liquidambar formosana</name>
    <name type="common">Formosan gum</name>
    <dbReference type="NCBI Taxonomy" id="63359"/>
    <lineage>
        <taxon>Eukaryota</taxon>
        <taxon>Viridiplantae</taxon>
        <taxon>Streptophyta</taxon>
        <taxon>Embryophyta</taxon>
        <taxon>Tracheophyta</taxon>
        <taxon>Spermatophyta</taxon>
        <taxon>Magnoliopsida</taxon>
        <taxon>eudicotyledons</taxon>
        <taxon>Gunneridae</taxon>
        <taxon>Pentapetalae</taxon>
        <taxon>Saxifragales</taxon>
        <taxon>Altingiaceae</taxon>
        <taxon>Liquidambar</taxon>
    </lineage>
</organism>
<comment type="caution">
    <text evidence="1">The sequence shown here is derived from an EMBL/GenBank/DDBJ whole genome shotgun (WGS) entry which is preliminary data.</text>
</comment>
<protein>
    <submittedName>
        <fullName evidence="1">Uncharacterized protein</fullName>
    </submittedName>
</protein>
<dbReference type="AlphaFoldDB" id="A0AAP0R6E8"/>